<reference evidence="1" key="1">
    <citation type="submission" date="2022-06" db="EMBL/GenBank/DDBJ databases">
        <authorList>
            <person name="Lu C.-H."/>
        </authorList>
    </citation>
    <scope>NUCLEOTIDE SEQUENCE</scope>
    <source>
        <strain evidence="1">21MJYT02-11</strain>
    </source>
</reference>
<name>A0ABT1AU46_9RALS</name>
<keyword evidence="2" id="KW-1185">Reference proteome</keyword>
<protein>
    <submittedName>
        <fullName evidence="1">DUF4259 domain-containing protein</fullName>
    </submittedName>
</protein>
<reference evidence="1" key="2">
    <citation type="journal article" date="2023" name="Front. Microbiol.">
        <title>Ralstonia chuxiongensis sp. nov., Ralstonia mojiangensis sp. nov., and Ralstonia soli sp. nov., isolated from tobacco fields, are three novel species in the family Burkholderiaceae.</title>
        <authorList>
            <person name="Lu C.H."/>
            <person name="Zhang Y.Y."/>
            <person name="Jiang N."/>
            <person name="Chen W."/>
            <person name="Shao X."/>
            <person name="Zhao Z.M."/>
            <person name="Lu W.L."/>
            <person name="Hu X."/>
            <person name="Xi Y.X."/>
            <person name="Zou S.Y."/>
            <person name="Wei Q.J."/>
            <person name="Lin Z.L."/>
            <person name="Gong L."/>
            <person name="Gai X.T."/>
            <person name="Zhang L.Q."/>
            <person name="Li J.Y."/>
            <person name="Jin Y."/>
            <person name="Xia Z.Y."/>
        </authorList>
    </citation>
    <scope>NUCLEOTIDE SEQUENCE</scope>
    <source>
        <strain evidence="1">21MJYT02-11</strain>
    </source>
</reference>
<comment type="caution">
    <text evidence="1">The sequence shown here is derived from an EMBL/GenBank/DDBJ whole genome shotgun (WGS) entry which is preliminary data.</text>
</comment>
<dbReference type="InterPro" id="IPR025355">
    <property type="entry name" value="DUF4259"/>
</dbReference>
<gene>
    <name evidence="1" type="ORF">NG900_26255</name>
</gene>
<evidence type="ECO:0000313" key="1">
    <source>
        <dbReference type="EMBL" id="MCO5401719.1"/>
    </source>
</evidence>
<dbReference type="Pfam" id="PF14078">
    <property type="entry name" value="DUF4259"/>
    <property type="match status" value="1"/>
</dbReference>
<accession>A0ABT1AU46</accession>
<dbReference type="EMBL" id="JAMXHT010000017">
    <property type="protein sequence ID" value="MCO5401719.1"/>
    <property type="molecule type" value="Genomic_DNA"/>
</dbReference>
<organism evidence="1 2">
    <name type="scientific">Ralstonia soli</name>
    <dbReference type="NCBI Taxonomy" id="2953896"/>
    <lineage>
        <taxon>Bacteria</taxon>
        <taxon>Pseudomonadati</taxon>
        <taxon>Pseudomonadota</taxon>
        <taxon>Betaproteobacteria</taxon>
        <taxon>Burkholderiales</taxon>
        <taxon>Burkholderiaceae</taxon>
        <taxon>Ralstonia</taxon>
    </lineage>
</organism>
<proteinExistence type="predicted"/>
<evidence type="ECO:0000313" key="2">
    <source>
        <dbReference type="Proteomes" id="UP001162811"/>
    </source>
</evidence>
<dbReference type="Proteomes" id="UP001162811">
    <property type="component" value="Unassembled WGS sequence"/>
</dbReference>
<sequence length="78" mass="8551">MLEAGDDYLEAPEATQAIAAAEVVARLQGNWGVRNAYSEVLDNCVERTRIVPPTAIVHKARLALDRVMSEPSELLELC</sequence>
<dbReference type="RefSeq" id="WP_252685290.1">
    <property type="nucleotide sequence ID" value="NZ_JAMXHT010000017.1"/>
</dbReference>